<comment type="caution">
    <text evidence="7">The sequence shown here is derived from an EMBL/GenBank/DDBJ whole genome shotgun (WGS) entry which is preliminary data.</text>
</comment>
<evidence type="ECO:0000313" key="8">
    <source>
        <dbReference type="Proteomes" id="UP000541444"/>
    </source>
</evidence>
<evidence type="ECO:0000313" key="7">
    <source>
        <dbReference type="EMBL" id="KAF6153542.1"/>
    </source>
</evidence>
<dbReference type="InterPro" id="IPR003593">
    <property type="entry name" value="AAA+_ATPase"/>
</dbReference>
<dbReference type="InterPro" id="IPR054425">
    <property type="entry name" value="Cdc6_ORC1-like_ATPase_lid"/>
</dbReference>
<dbReference type="AlphaFoldDB" id="A0A7J7MFF0"/>
<keyword evidence="2" id="KW-0132">Cell division</keyword>
<evidence type="ECO:0000256" key="2">
    <source>
        <dbReference type="ARBA" id="ARBA00022618"/>
    </source>
</evidence>
<dbReference type="Gene3D" id="1.10.8.60">
    <property type="match status" value="1"/>
</dbReference>
<dbReference type="InterPro" id="IPR016314">
    <property type="entry name" value="Cdc6/18"/>
</dbReference>
<evidence type="ECO:0000256" key="4">
    <source>
        <dbReference type="ARBA" id="ARBA00023306"/>
    </source>
</evidence>
<dbReference type="Pfam" id="PF22606">
    <property type="entry name" value="Cdc6-ORC-like_ATPase_lid"/>
    <property type="match status" value="1"/>
</dbReference>
<feature type="domain" description="AAA+ ATPase" evidence="6">
    <location>
        <begin position="149"/>
        <end position="299"/>
    </location>
</feature>
<reference evidence="7 8" key="1">
    <citation type="journal article" date="2020" name="IScience">
        <title>Genome Sequencing of the Endangered Kingdonia uniflora (Circaeasteraceae, Ranunculales) Reveals Potential Mechanisms of Evolutionary Specialization.</title>
        <authorList>
            <person name="Sun Y."/>
            <person name="Deng T."/>
            <person name="Zhang A."/>
            <person name="Moore M.J."/>
            <person name="Landis J.B."/>
            <person name="Lin N."/>
            <person name="Zhang H."/>
            <person name="Zhang X."/>
            <person name="Huang J."/>
            <person name="Zhang X."/>
            <person name="Sun H."/>
            <person name="Wang H."/>
        </authorList>
    </citation>
    <scope>NUCLEOTIDE SEQUENCE [LARGE SCALE GENOMIC DNA]</scope>
    <source>
        <strain evidence="7">TB1705</strain>
        <tissue evidence="7">Leaf</tissue>
    </source>
</reference>
<dbReference type="PIRSF" id="PIRSF001767">
    <property type="entry name" value="Cdc6"/>
    <property type="match status" value="1"/>
</dbReference>
<evidence type="ECO:0000259" key="6">
    <source>
        <dbReference type="SMART" id="SM00382"/>
    </source>
</evidence>
<evidence type="ECO:0000256" key="5">
    <source>
        <dbReference type="SAM" id="MobiDB-lite"/>
    </source>
</evidence>
<accession>A0A7J7MFF0</accession>
<gene>
    <name evidence="7" type="ORF">GIB67_027409</name>
</gene>
<keyword evidence="8" id="KW-1185">Reference proteome</keyword>
<dbReference type="GO" id="GO:0006270">
    <property type="term" value="P:DNA replication initiation"/>
    <property type="evidence" value="ECO:0007669"/>
    <property type="project" value="InterPro"/>
</dbReference>
<dbReference type="Gene3D" id="3.40.50.300">
    <property type="entry name" value="P-loop containing nucleotide triphosphate hydrolases"/>
    <property type="match status" value="1"/>
</dbReference>
<dbReference type="GO" id="GO:0033314">
    <property type="term" value="P:mitotic DNA replication checkpoint signaling"/>
    <property type="evidence" value="ECO:0007669"/>
    <property type="project" value="TreeGrafter"/>
</dbReference>
<dbReference type="InterPro" id="IPR049945">
    <property type="entry name" value="AAA_22"/>
</dbReference>
<dbReference type="InterPro" id="IPR050311">
    <property type="entry name" value="ORC1/CDC6"/>
</dbReference>
<dbReference type="GO" id="GO:0005634">
    <property type="term" value="C:nucleus"/>
    <property type="evidence" value="ECO:0007669"/>
    <property type="project" value="TreeGrafter"/>
</dbReference>
<dbReference type="GO" id="GO:0051301">
    <property type="term" value="P:cell division"/>
    <property type="evidence" value="ECO:0007669"/>
    <property type="project" value="UniProtKB-KW"/>
</dbReference>
<proteinExistence type="inferred from homology"/>
<keyword evidence="3" id="KW-0235">DNA replication</keyword>
<evidence type="ECO:0000256" key="1">
    <source>
        <dbReference type="ARBA" id="ARBA00006184"/>
    </source>
</evidence>
<dbReference type="Proteomes" id="UP000541444">
    <property type="component" value="Unassembled WGS sequence"/>
</dbReference>
<dbReference type="InterPro" id="IPR027417">
    <property type="entry name" value="P-loop_NTPase"/>
</dbReference>
<feature type="compositionally biased region" description="Basic and acidic residues" evidence="5">
    <location>
        <begin position="33"/>
        <end position="43"/>
    </location>
</feature>
<feature type="compositionally biased region" description="Polar residues" evidence="5">
    <location>
        <begin position="50"/>
        <end position="62"/>
    </location>
</feature>
<comment type="similarity">
    <text evidence="1">Belongs to the CDC6/cdc18 family.</text>
</comment>
<dbReference type="SUPFAM" id="SSF52540">
    <property type="entry name" value="P-loop containing nucleoside triphosphate hydrolases"/>
    <property type="match status" value="1"/>
</dbReference>
<dbReference type="PANTHER" id="PTHR10763">
    <property type="entry name" value="CELL DIVISION CONTROL PROTEIN 6-RELATED"/>
    <property type="match status" value="1"/>
</dbReference>
<protein>
    <recommendedName>
        <fullName evidence="6">AAA+ ATPase domain-containing protein</fullName>
    </recommendedName>
</protein>
<dbReference type="FunFam" id="3.40.50.300:FF:000547">
    <property type="entry name" value="Cell division control protein"/>
    <property type="match status" value="1"/>
</dbReference>
<evidence type="ECO:0000256" key="3">
    <source>
        <dbReference type="ARBA" id="ARBA00022705"/>
    </source>
</evidence>
<name>A0A7J7MFF0_9MAGN</name>
<sequence>MPSLIENGSFITPVGVDDNLKRLVKVEKCGDSVLSTKKDDSSPNRRQTRSETMVKSPVSSPMQHCFTPIWKSPRRCMNSSPSGNKNGKRVGSETPLLKSAQKSLSDDSEQMSAVKEAIHVSSVPPAIFCREEEQKRVFEFCKSCIEQQKGGSLYVCGCPGTGKTLSMDKVKQLLLTSIKEEGLQLPDVLVMNCTTLAKTSDIFSKILEMLQPGKKTTGALLPLQHLQKLFSQKQQSSCQKMLLIFADELDYLITKDRSVLHDLFMLTTLLFSRCILIGIANAIDLADRFLPKLHALNCKPMVITFRAYSKEQILRILQQRLMFTFSYKALPYDVFHPQALELCARKVAAASGDMRKALCVCRSAIEMLEVEINLSLAENASHGERITPETECCTNKELNIVRVDIMVIALSRTFQSPIVDTIQSLPQHQQVHSQ</sequence>
<dbReference type="Pfam" id="PF13401">
    <property type="entry name" value="AAA_22"/>
    <property type="match status" value="1"/>
</dbReference>
<dbReference type="GO" id="GO:0003688">
    <property type="term" value="F:DNA replication origin binding"/>
    <property type="evidence" value="ECO:0007669"/>
    <property type="project" value="TreeGrafter"/>
</dbReference>
<organism evidence="7 8">
    <name type="scientific">Kingdonia uniflora</name>
    <dbReference type="NCBI Taxonomy" id="39325"/>
    <lineage>
        <taxon>Eukaryota</taxon>
        <taxon>Viridiplantae</taxon>
        <taxon>Streptophyta</taxon>
        <taxon>Embryophyta</taxon>
        <taxon>Tracheophyta</taxon>
        <taxon>Spermatophyta</taxon>
        <taxon>Magnoliopsida</taxon>
        <taxon>Ranunculales</taxon>
        <taxon>Circaeasteraceae</taxon>
        <taxon>Kingdonia</taxon>
    </lineage>
</organism>
<dbReference type="PANTHER" id="PTHR10763:SF26">
    <property type="entry name" value="CELL DIVISION CONTROL PROTEIN 6 HOMOLOG"/>
    <property type="match status" value="1"/>
</dbReference>
<dbReference type="EMBL" id="JACGCM010001560">
    <property type="protein sequence ID" value="KAF6153542.1"/>
    <property type="molecule type" value="Genomic_DNA"/>
</dbReference>
<feature type="region of interest" description="Disordered" evidence="5">
    <location>
        <begin position="33"/>
        <end position="92"/>
    </location>
</feature>
<keyword evidence="4" id="KW-0131">Cell cycle</keyword>
<dbReference type="SMART" id="SM00382">
    <property type="entry name" value="AAA"/>
    <property type="match status" value="1"/>
</dbReference>
<dbReference type="OrthoDB" id="1926878at2759"/>
<dbReference type="GO" id="GO:0016887">
    <property type="term" value="F:ATP hydrolysis activity"/>
    <property type="evidence" value="ECO:0007669"/>
    <property type="project" value="InterPro"/>
</dbReference>
<dbReference type="CDD" id="cd00009">
    <property type="entry name" value="AAA"/>
    <property type="match status" value="1"/>
</dbReference>